<evidence type="ECO:0000256" key="11">
    <source>
        <dbReference type="SAM" id="MobiDB-lite"/>
    </source>
</evidence>
<evidence type="ECO:0000256" key="5">
    <source>
        <dbReference type="ARBA" id="ARBA00022723"/>
    </source>
</evidence>
<feature type="region of interest" description="Disordered" evidence="11">
    <location>
        <begin position="39"/>
        <end position="69"/>
    </location>
</feature>
<dbReference type="SUPFAM" id="SSF56726">
    <property type="entry name" value="DNA topoisomerase IV, alpha subunit"/>
    <property type="match status" value="1"/>
</dbReference>
<name>A0A9P0CT88_9CUCU</name>
<reference evidence="14" key="1">
    <citation type="submission" date="2022-01" db="EMBL/GenBank/DDBJ databases">
        <authorList>
            <person name="King R."/>
        </authorList>
    </citation>
    <scope>NUCLEOTIDE SEQUENCE</scope>
</reference>
<evidence type="ECO:0000313" key="14">
    <source>
        <dbReference type="EMBL" id="CAH1104619.1"/>
    </source>
</evidence>
<evidence type="ECO:0000256" key="7">
    <source>
        <dbReference type="ARBA" id="ARBA00023029"/>
    </source>
</evidence>
<evidence type="ECO:0000256" key="1">
    <source>
        <dbReference type="ARBA" id="ARBA00000185"/>
    </source>
</evidence>
<dbReference type="GO" id="GO:0007131">
    <property type="term" value="P:reciprocal meiotic recombination"/>
    <property type="evidence" value="ECO:0007669"/>
    <property type="project" value="TreeGrafter"/>
</dbReference>
<dbReference type="EMBL" id="OV651829">
    <property type="protein sequence ID" value="CAH1104619.1"/>
    <property type="molecule type" value="Genomic_DNA"/>
</dbReference>
<dbReference type="InterPro" id="IPR034136">
    <property type="entry name" value="TOPRIM_Topo6A/Spo11"/>
</dbReference>
<dbReference type="Gene3D" id="1.10.10.10">
    <property type="entry name" value="Winged helix-like DNA-binding domain superfamily/Winged helix DNA-binding domain"/>
    <property type="match status" value="1"/>
</dbReference>
<keyword evidence="9 10" id="KW-0413">Isomerase</keyword>
<evidence type="ECO:0000313" key="15">
    <source>
        <dbReference type="Proteomes" id="UP001153636"/>
    </source>
</evidence>
<evidence type="ECO:0000256" key="10">
    <source>
        <dbReference type="PROSITE-ProRule" id="PRU01385"/>
    </source>
</evidence>
<dbReference type="InterPro" id="IPR013049">
    <property type="entry name" value="Spo11/TopoVI_A_N"/>
</dbReference>
<dbReference type="GO" id="GO:0046872">
    <property type="term" value="F:metal ion binding"/>
    <property type="evidence" value="ECO:0007669"/>
    <property type="project" value="UniProtKB-KW"/>
</dbReference>
<organism evidence="14 15">
    <name type="scientific">Psylliodes chrysocephalus</name>
    <dbReference type="NCBI Taxonomy" id="3402493"/>
    <lineage>
        <taxon>Eukaryota</taxon>
        <taxon>Metazoa</taxon>
        <taxon>Ecdysozoa</taxon>
        <taxon>Arthropoda</taxon>
        <taxon>Hexapoda</taxon>
        <taxon>Insecta</taxon>
        <taxon>Pterygota</taxon>
        <taxon>Neoptera</taxon>
        <taxon>Endopterygota</taxon>
        <taxon>Coleoptera</taxon>
        <taxon>Polyphaga</taxon>
        <taxon>Cucujiformia</taxon>
        <taxon>Chrysomeloidea</taxon>
        <taxon>Chrysomelidae</taxon>
        <taxon>Galerucinae</taxon>
        <taxon>Alticini</taxon>
        <taxon>Psylliodes</taxon>
    </lineage>
</organism>
<evidence type="ECO:0000256" key="2">
    <source>
        <dbReference type="ARBA" id="ARBA00001946"/>
    </source>
</evidence>
<dbReference type="PROSITE" id="PS52041">
    <property type="entry name" value="TOPO_IIB"/>
    <property type="match status" value="1"/>
</dbReference>
<accession>A0A9P0CT88</accession>
<feature type="compositionally biased region" description="Basic and acidic residues" evidence="11">
    <location>
        <begin position="633"/>
        <end position="646"/>
    </location>
</feature>
<dbReference type="EC" id="5.6.2.2" evidence="4"/>
<comment type="catalytic activity">
    <reaction evidence="1 10">
        <text>ATP-dependent breakage, passage and rejoining of double-stranded DNA.</text>
        <dbReference type="EC" id="5.6.2.2"/>
    </reaction>
</comment>
<comment type="similarity">
    <text evidence="3 10">Belongs to the TOP6A family.</text>
</comment>
<dbReference type="GO" id="GO:0005524">
    <property type="term" value="F:ATP binding"/>
    <property type="evidence" value="ECO:0007669"/>
    <property type="project" value="InterPro"/>
</dbReference>
<dbReference type="OrthoDB" id="5377392at2759"/>
<dbReference type="GO" id="GO:0003918">
    <property type="term" value="F:DNA topoisomerase type II (double strand cut, ATP-hydrolyzing) activity"/>
    <property type="evidence" value="ECO:0007669"/>
    <property type="project" value="UniProtKB-UniRule"/>
</dbReference>
<proteinExistence type="inferred from homology"/>
<gene>
    <name evidence="14" type="ORF">PSYICH_LOCUS5375</name>
</gene>
<dbReference type="CDD" id="cd00223">
    <property type="entry name" value="TOPRIM_TopoIIB_SPO"/>
    <property type="match status" value="1"/>
</dbReference>
<sequence>MSTINVKSLNNTLNIDKYFTTIENITIYSKNKNLNGCTNRKRNWDSSSDEEQPIVQTKMARVNDSSSDQDKPIRKVINFLKRSRKNKNKSYQIPIIKNNYSEEYLKKHNFIEPEINSEPITENEKLLANNSNSHHNFLKQFTQSKLIENEHCSKTINKTKSTTQDQKNGVLTVPLTHIFKQTKNIQSMENEKNKIYHREYKRKRTADQTEKDKNMTTKGKSIDNFLNEITQKNIENENFTTVINSKELPIVPSITTICRQLATRNNSLDNFLEKITQKFTHSESLNVPNKEIKYQGEKIIIHTKSNPLTCFQIKSQKTTEGISNNNKPQDEFTETSTASLKENALNMENISQITELPNSKSFEDVLKSLKSMKSENDHFKIHGKTKSNKYLSKKIEHKSIINDNFNNISQDEGRINLNMSKTESSYIFSFSSSEDNGTEIPKTQSSNIIPNKKNELKDNPINVAKSEIIQNNQLSERNCCKNSDEECIERNMTKKLCSDTSYQEEFRNNTCAHSSNKNFQTIILNEFEEIKNKSINVENNKGGYKNYTKLKTTNNLTKNPILKMIHSHNYKVISDEYVDEVSSKIIKDFTPIFSNLNNDGGKPVKSVHKNVREITEKKKFSSENNCTQNQSDEDNKSDKSNTDQIKKPWNNLLNNELKLILMGEYEKCKKLQEKYSIINDDKITRISDSNSKVVDRNNLNDSTLHQLEEDDICSNPNVVDNKFDDIIEKNGSHKSSTNQTKTSCNNLLNDEQLNLILTEEYEKSKKREEKYGKSQDVTKTRITKLIKYSKMKNEHTNKMCLLKRYRKGKLKIYRLKKAKKPCTSPPPKEDLNIESVLEGLTQNFIEPDSKFNRSKSYSSVSTSSSYVTDETRSETMSTGSRDLTLPEHKLRTGLNNLLKDKTMVCKEEERFFSEYDKSEIKRKIQDIFLQVFDDLTKGRRSVLKFRRQCLANCTFKDGRLRFKSEDPAMTLINSNAQNSQNKFKLILYILKKVQTLLETNTKLTKRELFYQLKDMISNQSVIDRAINAVSCLLDVGMWALNIVAQKGLVYGDLKIVLSSGETINCKIPGTLIPQDIEEIIEIQSIAYFILVVEKESIFHKLIEENLPSKLTRPFIMITGKGFPDLNTQLFLRKLWIVMSIPVFILVDADPDGIQIMLNYRFGSVNNAHVSHLLAVPNAKWLGMYPSDIKDFDVTTQPLTSRELKLVQSLLKTPHVVNNPAIASELKVMYEHQYKAGIEAVMKSMIFLSEVYLPRKFYLHNFI</sequence>
<dbReference type="Gene3D" id="3.40.1360.10">
    <property type="match status" value="1"/>
</dbReference>
<dbReference type="PRINTS" id="PR01550">
    <property type="entry name" value="TOP6AFAMILY"/>
</dbReference>
<evidence type="ECO:0000256" key="8">
    <source>
        <dbReference type="ARBA" id="ARBA00023125"/>
    </source>
</evidence>
<dbReference type="AlphaFoldDB" id="A0A9P0CT88"/>
<dbReference type="PANTHER" id="PTHR10848:SF0">
    <property type="entry name" value="MEIOTIC RECOMBINATION PROTEIN SPO11"/>
    <property type="match status" value="1"/>
</dbReference>
<dbReference type="GO" id="GO:0000706">
    <property type="term" value="P:meiotic DNA double-strand break processing"/>
    <property type="evidence" value="ECO:0007669"/>
    <property type="project" value="TreeGrafter"/>
</dbReference>
<feature type="active site" description="O-(5'-phospho-DNA)-tyrosine intermediate" evidence="10">
    <location>
        <position position="1010"/>
    </location>
</feature>
<dbReference type="Proteomes" id="UP001153636">
    <property type="component" value="Chromosome 17"/>
</dbReference>
<protein>
    <recommendedName>
        <fullName evidence="4">DNA topoisomerase (ATP-hydrolyzing)</fullName>
        <ecNumber evidence="4">5.6.2.2</ecNumber>
    </recommendedName>
</protein>
<dbReference type="GO" id="GO:0042138">
    <property type="term" value="P:meiotic DNA double-strand break formation"/>
    <property type="evidence" value="ECO:0007669"/>
    <property type="project" value="TreeGrafter"/>
</dbReference>
<dbReference type="PANTHER" id="PTHR10848">
    <property type="entry name" value="MEIOTIC RECOMBINATION PROTEIN SPO11"/>
    <property type="match status" value="1"/>
</dbReference>
<dbReference type="Pfam" id="PF21180">
    <property type="entry name" value="TOP6A-Spo11_Toprim"/>
    <property type="match status" value="1"/>
</dbReference>
<keyword evidence="8 10" id="KW-0238">DNA-binding</keyword>
<keyword evidence="5" id="KW-0479">Metal-binding</keyword>
<evidence type="ECO:0000259" key="13">
    <source>
        <dbReference type="Pfam" id="PF21180"/>
    </source>
</evidence>
<evidence type="ECO:0000259" key="12">
    <source>
        <dbReference type="Pfam" id="PF04406"/>
    </source>
</evidence>
<evidence type="ECO:0000256" key="4">
    <source>
        <dbReference type="ARBA" id="ARBA00012895"/>
    </source>
</evidence>
<keyword evidence="7 10" id="KW-0799">Topoisomerase</keyword>
<comment type="cofactor">
    <cofactor evidence="2">
        <name>Mg(2+)</name>
        <dbReference type="ChEBI" id="CHEBI:18420"/>
    </cofactor>
</comment>
<dbReference type="Pfam" id="PF04406">
    <property type="entry name" value="TP6A_N"/>
    <property type="match status" value="1"/>
</dbReference>
<dbReference type="GO" id="GO:0003677">
    <property type="term" value="F:DNA binding"/>
    <property type="evidence" value="ECO:0007669"/>
    <property type="project" value="UniProtKB-UniRule"/>
</dbReference>
<evidence type="ECO:0000256" key="9">
    <source>
        <dbReference type="ARBA" id="ARBA00023235"/>
    </source>
</evidence>
<evidence type="ECO:0000256" key="3">
    <source>
        <dbReference type="ARBA" id="ARBA00006559"/>
    </source>
</evidence>
<dbReference type="GO" id="GO:0000228">
    <property type="term" value="C:nuclear chromosome"/>
    <property type="evidence" value="ECO:0007669"/>
    <property type="project" value="TreeGrafter"/>
</dbReference>
<dbReference type="InterPro" id="IPR002815">
    <property type="entry name" value="Spo11/TopoVI_A"/>
</dbReference>
<feature type="domain" description="Topoisomerase 6 subunit A/Spo11 TOPRIM" evidence="13">
    <location>
        <begin position="1088"/>
        <end position="1255"/>
    </location>
</feature>
<keyword evidence="6" id="KW-0460">Magnesium</keyword>
<keyword evidence="15" id="KW-1185">Reference proteome</keyword>
<dbReference type="InterPro" id="IPR036078">
    <property type="entry name" value="Spo11/TopoVI_A_sf"/>
</dbReference>
<dbReference type="InterPro" id="IPR036388">
    <property type="entry name" value="WH-like_DNA-bd_sf"/>
</dbReference>
<feature type="domain" description="Spo11/DNA topoisomerase VI subunit A N-terminal" evidence="12">
    <location>
        <begin position="982"/>
        <end position="1042"/>
    </location>
</feature>
<feature type="region of interest" description="Disordered" evidence="11">
    <location>
        <begin position="618"/>
        <end position="647"/>
    </location>
</feature>
<evidence type="ECO:0000256" key="6">
    <source>
        <dbReference type="ARBA" id="ARBA00022842"/>
    </source>
</evidence>